<evidence type="ECO:0000313" key="2">
    <source>
        <dbReference type="Proteomes" id="UP000190675"/>
    </source>
</evidence>
<dbReference type="RefSeq" id="WP_079568295.1">
    <property type="nucleotide sequence ID" value="NZ_LT670818.1"/>
</dbReference>
<dbReference type="OrthoDB" id="5953307at2"/>
<dbReference type="EMBL" id="LT670818">
    <property type="protein sequence ID" value="SHG98057.1"/>
    <property type="molecule type" value="Genomic_DNA"/>
</dbReference>
<accession>A0A1M5P8L7</accession>
<evidence type="ECO:0008006" key="3">
    <source>
        <dbReference type="Google" id="ProtNLM"/>
    </source>
</evidence>
<dbReference type="Proteomes" id="UP000190675">
    <property type="component" value="Chromosome I"/>
</dbReference>
<gene>
    <name evidence="1" type="ORF">SAMN05444169_5091</name>
</gene>
<organism evidence="1 2">
    <name type="scientific">Bradyrhizobium erythrophlei</name>
    <dbReference type="NCBI Taxonomy" id="1437360"/>
    <lineage>
        <taxon>Bacteria</taxon>
        <taxon>Pseudomonadati</taxon>
        <taxon>Pseudomonadota</taxon>
        <taxon>Alphaproteobacteria</taxon>
        <taxon>Hyphomicrobiales</taxon>
        <taxon>Nitrobacteraceae</taxon>
        <taxon>Bradyrhizobium</taxon>
    </lineage>
</organism>
<dbReference type="Pfam" id="PF06718">
    <property type="entry name" value="DUF1203"/>
    <property type="match status" value="1"/>
</dbReference>
<protein>
    <recommendedName>
        <fullName evidence="3">DUF1203 domain-containing protein</fullName>
    </recommendedName>
</protein>
<dbReference type="PIRSF" id="PIRSF034110">
    <property type="entry name" value="DUF1203"/>
    <property type="match status" value="1"/>
</dbReference>
<dbReference type="InterPro" id="IPR009593">
    <property type="entry name" value="DUF1203"/>
</dbReference>
<dbReference type="AlphaFoldDB" id="A0A1M5P8L7"/>
<proteinExistence type="predicted"/>
<sequence>MTFRILGLPAEEFTHLFDLSDFDLAAQGGVRRTVDAKYPCRVSLTDSQPGEELLLINYEHHPVESPYRMRFAIFVREGDQTYDKVNEIPEQLRNRILAVRSFDTNAMMVDNRLVDGNEIEPALEEMLAPSNVDYLHIHFAAAGCYAAKVEKA</sequence>
<name>A0A1M5P8L7_9BRAD</name>
<reference evidence="1 2" key="1">
    <citation type="submission" date="2016-11" db="EMBL/GenBank/DDBJ databases">
        <authorList>
            <person name="Jaros S."/>
            <person name="Januszkiewicz K."/>
            <person name="Wedrychowicz H."/>
        </authorList>
    </citation>
    <scope>NUCLEOTIDE SEQUENCE [LARGE SCALE GENOMIC DNA]</scope>
    <source>
        <strain evidence="1 2">GAS242</strain>
    </source>
</reference>
<evidence type="ECO:0000313" key="1">
    <source>
        <dbReference type="EMBL" id="SHG98057.1"/>
    </source>
</evidence>